<name>A0A6A7BN05_9PLEO</name>
<dbReference type="AlphaFoldDB" id="A0A6A7BN05"/>
<proteinExistence type="predicted"/>
<dbReference type="Proteomes" id="UP000799423">
    <property type="component" value="Unassembled WGS sequence"/>
</dbReference>
<dbReference type="OrthoDB" id="5342093at2759"/>
<feature type="domain" description="DUF6594" evidence="1">
    <location>
        <begin position="1"/>
        <end position="61"/>
    </location>
</feature>
<evidence type="ECO:0000313" key="2">
    <source>
        <dbReference type="EMBL" id="KAF2855518.1"/>
    </source>
</evidence>
<sequence>MGSHPEVAIFRRFGTLNAQNPLYLQAALTSLELKLQRSAKADAESNQPKRQIYDLDWRELQGISIGAFLPATCPANKNFGLCSKRAL</sequence>
<dbReference type="InterPro" id="IPR046529">
    <property type="entry name" value="DUF6594"/>
</dbReference>
<evidence type="ECO:0000259" key="1">
    <source>
        <dbReference type="Pfam" id="PF20237"/>
    </source>
</evidence>
<keyword evidence="3" id="KW-1185">Reference proteome</keyword>
<reference evidence="2" key="1">
    <citation type="submission" date="2020-01" db="EMBL/GenBank/DDBJ databases">
        <authorList>
            <consortium name="DOE Joint Genome Institute"/>
            <person name="Haridas S."/>
            <person name="Albert R."/>
            <person name="Binder M."/>
            <person name="Bloem J."/>
            <person name="Labutti K."/>
            <person name="Salamov A."/>
            <person name="Andreopoulos B."/>
            <person name="Baker S.E."/>
            <person name="Barry K."/>
            <person name="Bills G."/>
            <person name="Bluhm B.H."/>
            <person name="Cannon C."/>
            <person name="Castanera R."/>
            <person name="Culley D.E."/>
            <person name="Daum C."/>
            <person name="Ezra D."/>
            <person name="Gonzalez J.B."/>
            <person name="Henrissat B."/>
            <person name="Kuo A."/>
            <person name="Liang C."/>
            <person name="Lipzen A."/>
            <person name="Lutzoni F."/>
            <person name="Magnuson J."/>
            <person name="Mondo S."/>
            <person name="Nolan M."/>
            <person name="Ohm R."/>
            <person name="Pangilinan J."/>
            <person name="Park H.-J."/>
            <person name="Ramirez L."/>
            <person name="Alfaro M."/>
            <person name="Sun H."/>
            <person name="Tritt A."/>
            <person name="Yoshinaga Y."/>
            <person name="Zwiers L.-H."/>
            <person name="Turgeon B.G."/>
            <person name="Goodwin S.B."/>
            <person name="Spatafora J.W."/>
            <person name="Crous P.W."/>
            <person name="Grigoriev I.V."/>
        </authorList>
    </citation>
    <scope>NUCLEOTIDE SEQUENCE</scope>
    <source>
        <strain evidence="2">IPT5</strain>
    </source>
</reference>
<evidence type="ECO:0000313" key="3">
    <source>
        <dbReference type="Proteomes" id="UP000799423"/>
    </source>
</evidence>
<gene>
    <name evidence="2" type="ORF">T440DRAFT_463924</name>
</gene>
<accession>A0A6A7BN05</accession>
<dbReference type="Pfam" id="PF20237">
    <property type="entry name" value="DUF6594"/>
    <property type="match status" value="1"/>
</dbReference>
<dbReference type="EMBL" id="MU006290">
    <property type="protein sequence ID" value="KAF2855518.1"/>
    <property type="molecule type" value="Genomic_DNA"/>
</dbReference>
<protein>
    <recommendedName>
        <fullName evidence="1">DUF6594 domain-containing protein</fullName>
    </recommendedName>
</protein>
<organism evidence="2 3">
    <name type="scientific">Plenodomus tracheiphilus IPT5</name>
    <dbReference type="NCBI Taxonomy" id="1408161"/>
    <lineage>
        <taxon>Eukaryota</taxon>
        <taxon>Fungi</taxon>
        <taxon>Dikarya</taxon>
        <taxon>Ascomycota</taxon>
        <taxon>Pezizomycotina</taxon>
        <taxon>Dothideomycetes</taxon>
        <taxon>Pleosporomycetidae</taxon>
        <taxon>Pleosporales</taxon>
        <taxon>Pleosporineae</taxon>
        <taxon>Leptosphaeriaceae</taxon>
        <taxon>Plenodomus</taxon>
    </lineage>
</organism>